<name>A0A0K9GZK6_9BACI</name>
<protein>
    <submittedName>
        <fullName evidence="8">Histidine kinase</fullName>
    </submittedName>
</protein>
<dbReference type="Gene3D" id="1.10.287.130">
    <property type="match status" value="1"/>
</dbReference>
<evidence type="ECO:0000256" key="5">
    <source>
        <dbReference type="ARBA" id="ARBA00023012"/>
    </source>
</evidence>
<dbReference type="RefSeq" id="WP_049683442.1">
    <property type="nucleotide sequence ID" value="NZ_LFZW01000001.1"/>
</dbReference>
<keyword evidence="6" id="KW-0812">Transmembrane</keyword>
<evidence type="ECO:0000259" key="7">
    <source>
        <dbReference type="PROSITE" id="PS50109"/>
    </source>
</evidence>
<dbReference type="Proteomes" id="UP000037146">
    <property type="component" value="Unassembled WGS sequence"/>
</dbReference>
<organism evidence="8 9">
    <name type="scientific">Peribacillus loiseleuriae</name>
    <dbReference type="NCBI Taxonomy" id="1679170"/>
    <lineage>
        <taxon>Bacteria</taxon>
        <taxon>Bacillati</taxon>
        <taxon>Bacillota</taxon>
        <taxon>Bacilli</taxon>
        <taxon>Bacillales</taxon>
        <taxon>Bacillaceae</taxon>
        <taxon>Peribacillus</taxon>
    </lineage>
</organism>
<evidence type="ECO:0000256" key="1">
    <source>
        <dbReference type="ARBA" id="ARBA00022679"/>
    </source>
</evidence>
<dbReference type="Pfam" id="PF14501">
    <property type="entry name" value="HATPase_c_5"/>
    <property type="match status" value="1"/>
</dbReference>
<dbReference type="OrthoDB" id="3173688at2"/>
<evidence type="ECO:0000256" key="2">
    <source>
        <dbReference type="ARBA" id="ARBA00022741"/>
    </source>
</evidence>
<dbReference type="Gene3D" id="3.30.565.10">
    <property type="entry name" value="Histidine kinase-like ATPase, C-terminal domain"/>
    <property type="match status" value="1"/>
</dbReference>
<evidence type="ECO:0000313" key="9">
    <source>
        <dbReference type="Proteomes" id="UP000037146"/>
    </source>
</evidence>
<keyword evidence="1" id="KW-0808">Transferase</keyword>
<sequence length="434" mass="49349">MKKTKIKLIFGLAIFLVVFFTGVNILASYFTIKKTTEESIAVHNIETAKSIAASMDIDLYKKFLENPVKGKEYRAIHKYFNDARDKTGALHLYSLAIDNPRISKVMIAGMPMAKNVEIGMVCTVPEKQVKQAYYGKTFYTGIINDPVYGQYLTVGAPIIDNKEEIIGFLAIDISTEALNHIGDNVIKNNLYMLIFNGLFVVVLLFSFFIIEKWYQRELKKEVGETEVTYQSEFRSLISSVQSLRHDFSNHIQVIHGLLKLGNHEQALEYLTYLFKEVHAIENINLNVNNPGLSVLMETKKLTAENHMVEIEFDISDDSFSKIKSTDLIKILSNLVDNAIEATIELPEPDRRIKVACNVSNSQYIFEVTNTGLVMNEKVIENVFERGFSTKKEKAGKIRGQGLFIVKEIVKRYDGHIKFHVTDREIVVTCNIPKP</sequence>
<dbReference type="InterPro" id="IPR039506">
    <property type="entry name" value="SPOB_a"/>
</dbReference>
<dbReference type="InterPro" id="IPR036890">
    <property type="entry name" value="HATPase_C_sf"/>
</dbReference>
<keyword evidence="6" id="KW-1133">Transmembrane helix</keyword>
<dbReference type="SUPFAM" id="SSF55874">
    <property type="entry name" value="ATPase domain of HSP90 chaperone/DNA topoisomerase II/histidine kinase"/>
    <property type="match status" value="1"/>
</dbReference>
<keyword evidence="9" id="KW-1185">Reference proteome</keyword>
<dbReference type="PANTHER" id="PTHR40448:SF1">
    <property type="entry name" value="TWO-COMPONENT SENSOR HISTIDINE KINASE"/>
    <property type="match status" value="1"/>
</dbReference>
<feature type="domain" description="Histidine kinase" evidence="7">
    <location>
        <begin position="242"/>
        <end position="434"/>
    </location>
</feature>
<dbReference type="AlphaFoldDB" id="A0A0K9GZK6"/>
<dbReference type="SMART" id="SM00387">
    <property type="entry name" value="HATPase_c"/>
    <property type="match status" value="1"/>
</dbReference>
<keyword evidence="6" id="KW-0472">Membrane</keyword>
<keyword evidence="3 8" id="KW-0418">Kinase</keyword>
<dbReference type="PATRIC" id="fig|1679170.3.peg.5224"/>
<evidence type="ECO:0000256" key="4">
    <source>
        <dbReference type="ARBA" id="ARBA00022840"/>
    </source>
</evidence>
<keyword evidence="4" id="KW-0067">ATP-binding</keyword>
<dbReference type="InterPro" id="IPR005467">
    <property type="entry name" value="His_kinase_dom"/>
</dbReference>
<evidence type="ECO:0000313" key="8">
    <source>
        <dbReference type="EMBL" id="KMY52083.1"/>
    </source>
</evidence>
<dbReference type="GO" id="GO:0005524">
    <property type="term" value="F:ATP binding"/>
    <property type="evidence" value="ECO:0007669"/>
    <property type="project" value="UniProtKB-KW"/>
</dbReference>
<evidence type="ECO:0000256" key="6">
    <source>
        <dbReference type="SAM" id="Phobius"/>
    </source>
</evidence>
<dbReference type="GO" id="GO:0016301">
    <property type="term" value="F:kinase activity"/>
    <property type="evidence" value="ECO:0007669"/>
    <property type="project" value="UniProtKB-KW"/>
</dbReference>
<reference evidence="9" key="1">
    <citation type="submission" date="2015-07" db="EMBL/GenBank/DDBJ databases">
        <title>Genome sequencing project for genomic taxonomy and phylogenomics of Bacillus-like bacteria.</title>
        <authorList>
            <person name="Liu B."/>
            <person name="Wang J."/>
            <person name="Zhu Y."/>
            <person name="Liu G."/>
            <person name="Chen Q."/>
            <person name="Chen Z."/>
            <person name="Lan J."/>
            <person name="Che J."/>
            <person name="Ge C."/>
            <person name="Shi H."/>
            <person name="Pan Z."/>
            <person name="Liu X."/>
        </authorList>
    </citation>
    <scope>NUCLEOTIDE SEQUENCE [LARGE SCALE GENOMIC DNA]</scope>
    <source>
        <strain evidence="9">FJAT-27997</strain>
    </source>
</reference>
<dbReference type="GO" id="GO:0042802">
    <property type="term" value="F:identical protein binding"/>
    <property type="evidence" value="ECO:0007669"/>
    <property type="project" value="TreeGrafter"/>
</dbReference>
<dbReference type="PANTHER" id="PTHR40448">
    <property type="entry name" value="TWO-COMPONENT SENSOR HISTIDINE KINASE"/>
    <property type="match status" value="1"/>
</dbReference>
<comment type="caution">
    <text evidence="8">The sequence shown here is derived from an EMBL/GenBank/DDBJ whole genome shotgun (WGS) entry which is preliminary data.</text>
</comment>
<dbReference type="EMBL" id="LFZW01000001">
    <property type="protein sequence ID" value="KMY52083.1"/>
    <property type="molecule type" value="Genomic_DNA"/>
</dbReference>
<accession>A0A0K9GZK6</accession>
<proteinExistence type="predicted"/>
<keyword evidence="5" id="KW-0902">Two-component regulatory system</keyword>
<dbReference type="InterPro" id="IPR003594">
    <property type="entry name" value="HATPase_dom"/>
</dbReference>
<feature type="transmembrane region" description="Helical" evidence="6">
    <location>
        <begin position="190"/>
        <end position="210"/>
    </location>
</feature>
<dbReference type="STRING" id="1679170.AC625_23315"/>
<evidence type="ECO:0000256" key="3">
    <source>
        <dbReference type="ARBA" id="ARBA00022777"/>
    </source>
</evidence>
<dbReference type="InterPro" id="IPR032834">
    <property type="entry name" value="NatK-like_C"/>
</dbReference>
<dbReference type="Pfam" id="PF14689">
    <property type="entry name" value="SPOB_a"/>
    <property type="match status" value="1"/>
</dbReference>
<gene>
    <name evidence="8" type="ORF">AC625_23315</name>
</gene>
<keyword evidence="2" id="KW-0547">Nucleotide-binding</keyword>
<dbReference type="GO" id="GO:0000160">
    <property type="term" value="P:phosphorelay signal transduction system"/>
    <property type="evidence" value="ECO:0007669"/>
    <property type="project" value="UniProtKB-KW"/>
</dbReference>
<dbReference type="PROSITE" id="PS50109">
    <property type="entry name" value="HIS_KIN"/>
    <property type="match status" value="1"/>
</dbReference>